<evidence type="ECO:0000256" key="3">
    <source>
        <dbReference type="ARBA" id="ARBA00022679"/>
    </source>
</evidence>
<dbReference type="Gene3D" id="1.10.510.10">
    <property type="entry name" value="Transferase(Phosphotransferase) domain 1"/>
    <property type="match status" value="2"/>
</dbReference>
<feature type="repeat" description="TPR" evidence="7">
    <location>
        <begin position="1086"/>
        <end position="1119"/>
    </location>
</feature>
<dbReference type="PANTHER" id="PTHR43289">
    <property type="entry name" value="MITOGEN-ACTIVATED PROTEIN KINASE KINASE KINASE 20-RELATED"/>
    <property type="match status" value="1"/>
</dbReference>
<dbReference type="KEGG" id="knv:Pan216_24070"/>
<evidence type="ECO:0000256" key="6">
    <source>
        <dbReference type="ARBA" id="ARBA00022840"/>
    </source>
</evidence>
<proteinExistence type="predicted"/>
<evidence type="ECO:0000256" key="9">
    <source>
        <dbReference type="SAM" id="MobiDB-lite"/>
    </source>
</evidence>
<dbReference type="PROSITE" id="PS00107">
    <property type="entry name" value="PROTEIN_KINASE_ATP"/>
    <property type="match status" value="1"/>
</dbReference>
<name>A0A518B3P9_9BACT</name>
<reference evidence="11 12" key="1">
    <citation type="submission" date="2019-02" db="EMBL/GenBank/DDBJ databases">
        <title>Deep-cultivation of Planctomycetes and their phenomic and genomic characterization uncovers novel biology.</title>
        <authorList>
            <person name="Wiegand S."/>
            <person name="Jogler M."/>
            <person name="Boedeker C."/>
            <person name="Pinto D."/>
            <person name="Vollmers J."/>
            <person name="Rivas-Marin E."/>
            <person name="Kohn T."/>
            <person name="Peeters S.H."/>
            <person name="Heuer A."/>
            <person name="Rast P."/>
            <person name="Oberbeckmann S."/>
            <person name="Bunk B."/>
            <person name="Jeske O."/>
            <person name="Meyerdierks A."/>
            <person name="Storesund J.E."/>
            <person name="Kallscheuer N."/>
            <person name="Luecker S."/>
            <person name="Lage O.M."/>
            <person name="Pohl T."/>
            <person name="Merkel B.J."/>
            <person name="Hornburger P."/>
            <person name="Mueller R.-W."/>
            <person name="Bruemmer F."/>
            <person name="Labrenz M."/>
            <person name="Spormann A.M."/>
            <person name="Op den Camp H."/>
            <person name="Overmann J."/>
            <person name="Amann R."/>
            <person name="Jetten M.S.M."/>
            <person name="Mascher T."/>
            <person name="Medema M.H."/>
            <person name="Devos D.P."/>
            <person name="Kaster A.-K."/>
            <person name="Ovreas L."/>
            <person name="Rohde M."/>
            <person name="Galperin M.Y."/>
            <person name="Jogler C."/>
        </authorList>
    </citation>
    <scope>NUCLEOTIDE SEQUENCE [LARGE SCALE GENOMIC DNA]</scope>
    <source>
        <strain evidence="11 12">Pan216</strain>
    </source>
</reference>
<evidence type="ECO:0000256" key="2">
    <source>
        <dbReference type="ARBA" id="ARBA00022527"/>
    </source>
</evidence>
<dbReference type="InterPro" id="IPR008271">
    <property type="entry name" value="Ser/Thr_kinase_AS"/>
</dbReference>
<dbReference type="EMBL" id="CP036279">
    <property type="protein sequence ID" value="QDU61546.1"/>
    <property type="molecule type" value="Genomic_DNA"/>
</dbReference>
<keyword evidence="5 11" id="KW-0418">Kinase</keyword>
<dbReference type="SMART" id="SM00220">
    <property type="entry name" value="S_TKc"/>
    <property type="match status" value="2"/>
</dbReference>
<feature type="region of interest" description="Disordered" evidence="9">
    <location>
        <begin position="814"/>
        <end position="869"/>
    </location>
</feature>
<feature type="region of interest" description="Disordered" evidence="9">
    <location>
        <begin position="1"/>
        <end position="100"/>
    </location>
</feature>
<keyword evidence="4 8" id="KW-0547">Nucleotide-binding</keyword>
<dbReference type="Proteomes" id="UP000317093">
    <property type="component" value="Chromosome"/>
</dbReference>
<evidence type="ECO:0000313" key="11">
    <source>
        <dbReference type="EMBL" id="QDU61546.1"/>
    </source>
</evidence>
<dbReference type="Gene3D" id="1.25.40.10">
    <property type="entry name" value="Tetratricopeptide repeat domain"/>
    <property type="match status" value="3"/>
</dbReference>
<keyword evidence="2" id="KW-0723">Serine/threonine-protein kinase</keyword>
<gene>
    <name evidence="11" type="primary">stkP_3</name>
    <name evidence="11" type="ORF">Pan216_24070</name>
</gene>
<evidence type="ECO:0000256" key="8">
    <source>
        <dbReference type="PROSITE-ProRule" id="PRU10141"/>
    </source>
</evidence>
<dbReference type="PROSITE" id="PS50293">
    <property type="entry name" value="TPR_REGION"/>
    <property type="match status" value="1"/>
</dbReference>
<dbReference type="SUPFAM" id="SSF48452">
    <property type="entry name" value="TPR-like"/>
    <property type="match status" value="1"/>
</dbReference>
<accession>A0A518B3P9</accession>
<dbReference type="Pfam" id="PF13432">
    <property type="entry name" value="TPR_16"/>
    <property type="match status" value="1"/>
</dbReference>
<evidence type="ECO:0000259" key="10">
    <source>
        <dbReference type="PROSITE" id="PS50011"/>
    </source>
</evidence>
<protein>
    <recommendedName>
        <fullName evidence="1">non-specific serine/threonine protein kinase</fullName>
        <ecNumber evidence="1">2.7.11.1</ecNumber>
    </recommendedName>
</protein>
<dbReference type="FunFam" id="1.10.510.10:FF:000021">
    <property type="entry name" value="Serine/threonine protein kinase"/>
    <property type="match status" value="1"/>
</dbReference>
<dbReference type="InterPro" id="IPR000719">
    <property type="entry name" value="Prot_kinase_dom"/>
</dbReference>
<dbReference type="Pfam" id="PF00069">
    <property type="entry name" value="Pkinase"/>
    <property type="match status" value="2"/>
</dbReference>
<evidence type="ECO:0000256" key="4">
    <source>
        <dbReference type="ARBA" id="ARBA00022741"/>
    </source>
</evidence>
<evidence type="ECO:0000313" key="12">
    <source>
        <dbReference type="Proteomes" id="UP000317093"/>
    </source>
</evidence>
<evidence type="ECO:0000256" key="1">
    <source>
        <dbReference type="ARBA" id="ARBA00012513"/>
    </source>
</evidence>
<keyword evidence="12" id="KW-1185">Reference proteome</keyword>
<keyword evidence="3 11" id="KW-0808">Transferase</keyword>
<feature type="domain" description="Protein kinase" evidence="10">
    <location>
        <begin position="491"/>
        <end position="776"/>
    </location>
</feature>
<dbReference type="InterPro" id="IPR011990">
    <property type="entry name" value="TPR-like_helical_dom_sf"/>
</dbReference>
<dbReference type="Gene3D" id="3.30.200.20">
    <property type="entry name" value="Phosphorylase Kinase, domain 1"/>
    <property type="match status" value="1"/>
</dbReference>
<organism evidence="11 12">
    <name type="scientific">Kolteria novifilia</name>
    <dbReference type="NCBI Taxonomy" id="2527975"/>
    <lineage>
        <taxon>Bacteria</taxon>
        <taxon>Pseudomonadati</taxon>
        <taxon>Planctomycetota</taxon>
        <taxon>Planctomycetia</taxon>
        <taxon>Kolteriales</taxon>
        <taxon>Kolteriaceae</taxon>
        <taxon>Kolteria</taxon>
    </lineage>
</organism>
<feature type="compositionally biased region" description="Polar residues" evidence="9">
    <location>
        <begin position="12"/>
        <end position="28"/>
    </location>
</feature>
<dbReference type="GO" id="GO:0005524">
    <property type="term" value="F:ATP binding"/>
    <property type="evidence" value="ECO:0007669"/>
    <property type="project" value="UniProtKB-UniRule"/>
</dbReference>
<keyword evidence="6 8" id="KW-0067">ATP-binding</keyword>
<evidence type="ECO:0000256" key="5">
    <source>
        <dbReference type="ARBA" id="ARBA00022777"/>
    </source>
</evidence>
<dbReference type="InterPro" id="IPR017441">
    <property type="entry name" value="Protein_kinase_ATP_BS"/>
</dbReference>
<dbReference type="InterPro" id="IPR019734">
    <property type="entry name" value="TPR_rpt"/>
</dbReference>
<feature type="binding site" evidence="8">
    <location>
        <position position="164"/>
    </location>
    <ligand>
        <name>ATP</name>
        <dbReference type="ChEBI" id="CHEBI:30616"/>
    </ligand>
</feature>
<sequence length="1252" mass="135065">MTENTTDHDTRQPSSDDPSRSQAETSVPTPAEPGTEQAETPTTPSQSSTAKPDEPSSTPKSKTNQSEASGSAIETHRAEGGDPGQSNAASDTLADDHLPLPNLAAPNAAFDRTEVVASTQSTTMSLNVGQMFGRYRIDKLVGTGAMGAVYDAHDSKLDRQVALKIPLFDGRNDPEAIERFQREARSAAKLHHPNICPIFDVGEIDGVHYLTMGFLKGRLLLEHLEEKKRFSLGEACHIITRLAQGVQQAHAIGIIHRDLKPANVMLSDEGEPIILDFGLARPAQQGPDVLTQTGAVLGTPAYMSPEQVDNERGPVGPHSDVYSLGVILFEMLTGERPYAASNLANLFYQIINDPIPRFDQYRLGIPAELQGICLKAMAKRIADRYPSARELAEDLASFSPPDSPFESRAPQSLAELRQQLYEDRLIPVEEFDRLIDRGKEELSVDDALEILRRSPAPWAEGWEIPQPLLTEFQVDRIKAEGTRPLIFGGYVVRNVILTTRNRGRVYEAFDPTLARLVVLRLVKHDHSTVTYAGANESGNYAGINISISKLAQMHHPGLATLYNVGHAGAVDFVASEFVFGESLATLVEKAKSSGEHLNHRWLLARMADVAEALAYAHEHNVLHHDITPEKIYIGRECTKLVGTGTSFPFSIDVDDRESSDDPSAVLDIHCAAPELWADVPDSSIASDLYAFGCTLYYALTGTTPFSGESDTEMRVQHRGVTPPCVRDQRREVPARVDLLLRKLLAKDPAARPKSARDVAAVLGRYRPSASGSKPLLATIAVGVVALGALGGLGYWLTSMGVFPRRSVQDPTEVVTTKSGEESPAIQTSTGPDAAAIASVPGTVDTTSSAMNPTEEKPAPTTPDPPPSAQALMKQAAAAVKKGEFQSGISLFQQARATNQVPASDVDTSLARANAEWGKQLLAAGDGEKAIAKYTRAIDLDAKSPQYYFQRALAEKKLGSIAAAAKDMKQAVSLAGTNPSAEFVNALVDISTTQAKQLLRANQPDEAIKMIEDVLRTAPASAKANLHEVLANALATQAQTAFSSAASSWTNDDFASAATNYKRAAEIYAEAAKLNPTSEAGYANLAAQSYTFVGAVEDRLGDQQDAVKEYDRALTLDPTYTKAREYRAIAFQKLAIDALDASNDADAVSYFKKAVTDDPKDVKSLNALASILAASTNKSVRDGNQAVKYATAACEATNYKKWEFVLTLADAYAQAGKPNDAKKWAQKSLTLPDANPTIIKAHLEFIDKGNPPP</sequence>
<dbReference type="GO" id="GO:0004674">
    <property type="term" value="F:protein serine/threonine kinase activity"/>
    <property type="evidence" value="ECO:0007669"/>
    <property type="project" value="UniProtKB-KW"/>
</dbReference>
<dbReference type="CDD" id="cd14014">
    <property type="entry name" value="STKc_PknB_like"/>
    <property type="match status" value="2"/>
</dbReference>
<dbReference type="PROSITE" id="PS50011">
    <property type="entry name" value="PROTEIN_KINASE_DOM"/>
    <property type="match status" value="2"/>
</dbReference>
<evidence type="ECO:0000256" key="7">
    <source>
        <dbReference type="PROSITE-ProRule" id="PRU00339"/>
    </source>
</evidence>
<dbReference type="PROSITE" id="PS50005">
    <property type="entry name" value="TPR"/>
    <property type="match status" value="2"/>
</dbReference>
<dbReference type="PROSITE" id="PS00108">
    <property type="entry name" value="PROTEIN_KINASE_ST"/>
    <property type="match status" value="1"/>
</dbReference>
<feature type="domain" description="Protein kinase" evidence="10">
    <location>
        <begin position="135"/>
        <end position="406"/>
    </location>
</feature>
<dbReference type="PANTHER" id="PTHR43289:SF6">
    <property type="entry name" value="SERINE_THREONINE-PROTEIN KINASE NEKL-3"/>
    <property type="match status" value="1"/>
</dbReference>
<feature type="compositionally biased region" description="Polar residues" evidence="9">
    <location>
        <begin position="37"/>
        <end position="69"/>
    </location>
</feature>
<dbReference type="EC" id="2.7.11.1" evidence="1"/>
<feature type="compositionally biased region" description="Basic and acidic residues" evidence="9">
    <location>
        <begin position="1"/>
        <end position="11"/>
    </location>
</feature>
<dbReference type="SUPFAM" id="SSF56112">
    <property type="entry name" value="Protein kinase-like (PK-like)"/>
    <property type="match status" value="2"/>
</dbReference>
<dbReference type="InterPro" id="IPR011009">
    <property type="entry name" value="Kinase-like_dom_sf"/>
</dbReference>
<feature type="repeat" description="TPR" evidence="7">
    <location>
        <begin position="910"/>
        <end position="943"/>
    </location>
</feature>
<dbReference type="RefSeq" id="WP_419193537.1">
    <property type="nucleotide sequence ID" value="NZ_CP036279.1"/>
</dbReference>
<dbReference type="SMART" id="SM00028">
    <property type="entry name" value="TPR"/>
    <property type="match status" value="7"/>
</dbReference>
<dbReference type="AlphaFoldDB" id="A0A518B3P9"/>
<dbReference type="Pfam" id="PF13181">
    <property type="entry name" value="TPR_8"/>
    <property type="match status" value="1"/>
</dbReference>
<keyword evidence="7" id="KW-0802">TPR repeat</keyword>